<dbReference type="SUPFAM" id="SSF53187">
    <property type="entry name" value="Zn-dependent exopeptidases"/>
    <property type="match status" value="1"/>
</dbReference>
<comment type="caution">
    <text evidence="3">The sequence shown here is derived from an EMBL/GenBank/DDBJ whole genome shotgun (WGS) entry which is preliminary data.</text>
</comment>
<accession>A0ABN1WZT6</accession>
<dbReference type="PANTHER" id="PTHR30575">
    <property type="entry name" value="PEPTIDASE M20"/>
    <property type="match status" value="1"/>
</dbReference>
<dbReference type="NCBIfam" id="TIGR01891">
    <property type="entry name" value="amidohydrolases"/>
    <property type="match status" value="1"/>
</dbReference>
<evidence type="ECO:0000313" key="3">
    <source>
        <dbReference type="EMBL" id="GAA1269612.1"/>
    </source>
</evidence>
<dbReference type="InterPro" id="IPR002933">
    <property type="entry name" value="Peptidase_M20"/>
</dbReference>
<evidence type="ECO:0000256" key="1">
    <source>
        <dbReference type="PIRNR" id="PIRNR037226"/>
    </source>
</evidence>
<dbReference type="InterPro" id="IPR052030">
    <property type="entry name" value="Peptidase_M20/M20A_hydrolases"/>
</dbReference>
<protein>
    <recommendedName>
        <fullName evidence="1">Peptidase M20 domain-containing protein 2</fullName>
    </recommendedName>
</protein>
<sequence length="387" mass="41130">MTDTRGRVKREFEKNLDLVTELSHSINANPELAFEEYGTSAAIIAALEDSGHFTVEKGVADLPTAFVASAGSGDLVFGVCAEMDALPDIGHGCGHNVIAASAVGAALALAPFADELGLTVRVFGTPAEESGTGKEIMVNRGVFDGTHAAIMVHPSLKDVVTPQLRASRSWRITYTGRGGHASRPWSALNAADATVVAQTAIGLLRQQLRDGIRVHHVVKEAGSAVNVIADRAVVDCMVRCDTIDEVDEVWERVRRCFDAGAVATGTGVEFTSLPSIYREFRHDRDLAPIFESNAKAIGRTFPDYPDKMFGSTDMGNVSLRIPALHPMLSFDLPTEEGNHTAAFAAAAAGHDGDRFVRDAGLAMALTIADVARSEPIRAGLMARASHG</sequence>
<comment type="similarity">
    <text evidence="1">Belongs to the peptidase M20A family.</text>
</comment>
<dbReference type="EMBL" id="BAAAIH010000014">
    <property type="protein sequence ID" value="GAA1269612.1"/>
    <property type="molecule type" value="Genomic_DNA"/>
</dbReference>
<name>A0ABN1WZT6_9ACTN</name>
<dbReference type="InterPro" id="IPR017439">
    <property type="entry name" value="Amidohydrolase"/>
</dbReference>
<proteinExistence type="inferred from homology"/>
<dbReference type="CDD" id="cd03887">
    <property type="entry name" value="M20_Acy1L2"/>
    <property type="match status" value="1"/>
</dbReference>
<dbReference type="Gene3D" id="3.30.70.360">
    <property type="match status" value="1"/>
</dbReference>
<gene>
    <name evidence="3" type="ORF">GCM10009579_30250</name>
</gene>
<dbReference type="SUPFAM" id="SSF55031">
    <property type="entry name" value="Bacterial exopeptidase dimerisation domain"/>
    <property type="match status" value="1"/>
</dbReference>
<dbReference type="PANTHER" id="PTHR30575:SF0">
    <property type="entry name" value="XAA-ARG DIPEPTIDASE"/>
    <property type="match status" value="1"/>
</dbReference>
<dbReference type="Proteomes" id="UP001500282">
    <property type="component" value="Unassembled WGS sequence"/>
</dbReference>
<reference evidence="3 4" key="1">
    <citation type="journal article" date="2019" name="Int. J. Syst. Evol. Microbiol.">
        <title>The Global Catalogue of Microorganisms (GCM) 10K type strain sequencing project: providing services to taxonomists for standard genome sequencing and annotation.</title>
        <authorList>
            <consortium name="The Broad Institute Genomics Platform"/>
            <consortium name="The Broad Institute Genome Sequencing Center for Infectious Disease"/>
            <person name="Wu L."/>
            <person name="Ma J."/>
        </authorList>
    </citation>
    <scope>NUCLEOTIDE SEQUENCE [LARGE SCALE GENOMIC DNA]</scope>
    <source>
        <strain evidence="3 4">JCM 11448</strain>
    </source>
</reference>
<keyword evidence="4" id="KW-1185">Reference proteome</keyword>
<dbReference type="Pfam" id="PF01546">
    <property type="entry name" value="Peptidase_M20"/>
    <property type="match status" value="1"/>
</dbReference>
<dbReference type="Pfam" id="PF07687">
    <property type="entry name" value="M20_dimer"/>
    <property type="match status" value="1"/>
</dbReference>
<dbReference type="PIRSF" id="PIRSF037226">
    <property type="entry name" value="Amidohydrolase_ACY1L2_prd"/>
    <property type="match status" value="1"/>
</dbReference>
<feature type="domain" description="Peptidase M20 dimerisation" evidence="2">
    <location>
        <begin position="165"/>
        <end position="260"/>
    </location>
</feature>
<dbReference type="InterPro" id="IPR036264">
    <property type="entry name" value="Bact_exopeptidase_dim_dom"/>
</dbReference>
<dbReference type="Gene3D" id="3.40.630.10">
    <property type="entry name" value="Zn peptidases"/>
    <property type="match status" value="1"/>
</dbReference>
<evidence type="ECO:0000259" key="2">
    <source>
        <dbReference type="Pfam" id="PF07687"/>
    </source>
</evidence>
<dbReference type="InterPro" id="IPR011650">
    <property type="entry name" value="Peptidase_M20_dimer"/>
</dbReference>
<evidence type="ECO:0000313" key="4">
    <source>
        <dbReference type="Proteomes" id="UP001500282"/>
    </source>
</evidence>
<organism evidence="3 4">
    <name type="scientific">Streptomyces javensis</name>
    <dbReference type="NCBI Taxonomy" id="114698"/>
    <lineage>
        <taxon>Bacteria</taxon>
        <taxon>Bacillati</taxon>
        <taxon>Actinomycetota</taxon>
        <taxon>Actinomycetes</taxon>
        <taxon>Kitasatosporales</taxon>
        <taxon>Streptomycetaceae</taxon>
        <taxon>Streptomyces</taxon>
        <taxon>Streptomyces violaceusniger group</taxon>
    </lineage>
</organism>
<dbReference type="InterPro" id="IPR017144">
    <property type="entry name" value="Xaa-Arg_dipeptidase"/>
</dbReference>